<dbReference type="PROSITE" id="PS50890">
    <property type="entry name" value="PUA"/>
    <property type="match status" value="1"/>
</dbReference>
<dbReference type="GO" id="GO:0030435">
    <property type="term" value="P:sporulation resulting in formation of a cellular spore"/>
    <property type="evidence" value="ECO:0007669"/>
    <property type="project" value="UniProtKB-KW"/>
</dbReference>
<comment type="caution">
    <text evidence="7">The sequence shown here is derived from an EMBL/GenBank/DDBJ whole genome shotgun (WGS) entry which is preliminary data.</text>
</comment>
<reference evidence="7" key="1">
    <citation type="submission" date="2020-11" db="EMBL/GenBank/DDBJ databases">
        <title>Sequencing the genomes of 1000 actinobacteria strains.</title>
        <authorList>
            <person name="Klenk H.-P."/>
        </authorList>
    </citation>
    <scope>NUCLEOTIDE SEQUENCE</scope>
    <source>
        <strain evidence="7">DSM 45356</strain>
    </source>
</reference>
<organism evidence="7 8">
    <name type="scientific">Longispora fulva</name>
    <dbReference type="NCBI Taxonomy" id="619741"/>
    <lineage>
        <taxon>Bacteria</taxon>
        <taxon>Bacillati</taxon>
        <taxon>Actinomycetota</taxon>
        <taxon>Actinomycetes</taxon>
        <taxon>Micromonosporales</taxon>
        <taxon>Micromonosporaceae</taxon>
        <taxon>Longispora</taxon>
    </lineage>
</organism>
<dbReference type="GO" id="GO:0000917">
    <property type="term" value="P:division septum assembly"/>
    <property type="evidence" value="ECO:0007669"/>
    <property type="project" value="UniProtKB-KW"/>
</dbReference>
<name>A0A8J7KNI3_9ACTN</name>
<evidence type="ECO:0000256" key="2">
    <source>
        <dbReference type="ARBA" id="ARBA00009323"/>
    </source>
</evidence>
<accession>A0A8J7KNI3</accession>
<keyword evidence="3" id="KW-0132">Cell division</keyword>
<dbReference type="AlphaFoldDB" id="A0A8J7KNI3"/>
<keyword evidence="4" id="KW-0749">Sporulation</keyword>
<dbReference type="Gene3D" id="2.30.31.20">
    <property type="entry name" value="Sporulation-specific cell division protein SsgB"/>
    <property type="match status" value="1"/>
</dbReference>
<dbReference type="GO" id="GO:0030428">
    <property type="term" value="C:cell septum"/>
    <property type="evidence" value="ECO:0007669"/>
    <property type="project" value="UniProtKB-SubCell"/>
</dbReference>
<evidence type="ECO:0000256" key="3">
    <source>
        <dbReference type="ARBA" id="ARBA00022618"/>
    </source>
</evidence>
<evidence type="ECO:0000256" key="4">
    <source>
        <dbReference type="ARBA" id="ARBA00022969"/>
    </source>
</evidence>
<keyword evidence="6" id="KW-0131">Cell cycle</keyword>
<dbReference type="InterPro" id="IPR006776">
    <property type="entry name" value="SsgB"/>
</dbReference>
<evidence type="ECO:0000313" key="8">
    <source>
        <dbReference type="Proteomes" id="UP000622552"/>
    </source>
</evidence>
<evidence type="ECO:0000256" key="1">
    <source>
        <dbReference type="ARBA" id="ARBA00004431"/>
    </source>
</evidence>
<comment type="subcellular location">
    <subcellularLocation>
        <location evidence="1">Cell septum</location>
    </subcellularLocation>
</comment>
<proteinExistence type="inferred from homology"/>
<dbReference type="EMBL" id="JADOUF010000001">
    <property type="protein sequence ID" value="MBG6141619.1"/>
    <property type="molecule type" value="Genomic_DNA"/>
</dbReference>
<evidence type="ECO:0000256" key="5">
    <source>
        <dbReference type="ARBA" id="ARBA00023210"/>
    </source>
</evidence>
<keyword evidence="5" id="KW-0717">Septation</keyword>
<keyword evidence="8" id="KW-1185">Reference proteome</keyword>
<gene>
    <name evidence="7" type="ORF">IW245_007813</name>
</gene>
<dbReference type="InterPro" id="IPR038658">
    <property type="entry name" value="SsgB_sf"/>
</dbReference>
<evidence type="ECO:0008006" key="9">
    <source>
        <dbReference type="Google" id="ProtNLM"/>
    </source>
</evidence>
<evidence type="ECO:0000256" key="6">
    <source>
        <dbReference type="ARBA" id="ARBA00023306"/>
    </source>
</evidence>
<dbReference type="Pfam" id="PF04686">
    <property type="entry name" value="SsgA"/>
    <property type="match status" value="1"/>
</dbReference>
<dbReference type="Proteomes" id="UP000622552">
    <property type="component" value="Unassembled WGS sequence"/>
</dbReference>
<evidence type="ECO:0000313" key="7">
    <source>
        <dbReference type="EMBL" id="MBG6141619.1"/>
    </source>
</evidence>
<sequence>MGVLRPATVEVETSLRLVAPDATALPVRASLRYDPLDPYAVHVLFHAETVGGEPVSWSFARDLLVKGLDEPAGIGDVRVWPWSTPRGEFVALALSSPDGNALFEVPRSVLVRFLRRTYVVVPRGKESDHLDVDAAVARLLSAR</sequence>
<comment type="similarity">
    <text evidence="2">Belongs to the SsgA family.</text>
</comment>
<protein>
    <recommendedName>
        <fullName evidence="9">Sporulation and cell division protein SsgA</fullName>
    </recommendedName>
</protein>
<dbReference type="RefSeq" id="WP_197008011.1">
    <property type="nucleotide sequence ID" value="NZ_BONS01000013.1"/>
</dbReference>